<dbReference type="Proteomes" id="UP000000463">
    <property type="component" value="Segment"/>
</dbReference>
<name>K4JSR4_9CAUD</name>
<protein>
    <submittedName>
        <fullName evidence="1">Uncharacterized protein</fullName>
    </submittedName>
</protein>
<accession>K4JSR4</accession>
<organism evidence="1 2">
    <name type="scientific">Caulobacter phage CcrColossus</name>
    <dbReference type="NCBI Taxonomy" id="1211640"/>
    <lineage>
        <taxon>Viruses</taxon>
        <taxon>Duplodnaviria</taxon>
        <taxon>Heunggongvirae</taxon>
        <taxon>Uroviricota</taxon>
        <taxon>Caudoviricetes</taxon>
        <taxon>Jeanschmidtviridae</taxon>
        <taxon>Colossusvirus</taxon>
        <taxon>Colossusvirus colossus</taxon>
    </lineage>
</organism>
<evidence type="ECO:0000313" key="1">
    <source>
        <dbReference type="EMBL" id="AFU88176.1"/>
    </source>
</evidence>
<gene>
    <name evidence="1" type="ORF">CcrColossus_gp306</name>
</gene>
<sequence length="62" mass="6744">MKLSKAQEAFLRELPTTAAEGYQPASKLVELGLATKEAQKYGSDRYTRTPAGDAWIAKKDAA</sequence>
<proteinExistence type="predicted"/>
<dbReference type="EMBL" id="JX100810">
    <property type="protein sequence ID" value="AFU88176.1"/>
    <property type="molecule type" value="Genomic_DNA"/>
</dbReference>
<dbReference type="KEGG" id="vg:13995234"/>
<dbReference type="GeneID" id="13995234"/>
<dbReference type="RefSeq" id="YP_006988540.1">
    <property type="nucleotide sequence ID" value="NC_019406.1"/>
</dbReference>
<evidence type="ECO:0000313" key="2">
    <source>
        <dbReference type="Proteomes" id="UP000000463"/>
    </source>
</evidence>
<keyword evidence="2" id="KW-1185">Reference proteome</keyword>
<reference evidence="1 2" key="1">
    <citation type="journal article" date="2012" name="BMC Genomics">
        <title>The Caulobacter crescentus phage phiCbK: genomics of a canonical phage.</title>
        <authorList>
            <person name="Gill J.J."/>
            <person name="Berry J.D."/>
            <person name="Russell W.K."/>
            <person name="Lessor L."/>
            <person name="Escobar Garcia D.A."/>
            <person name="Hernandez D."/>
            <person name="Kane A."/>
            <person name="Keene J."/>
            <person name="Maddox M."/>
            <person name="Martin R."/>
            <person name="Mohan S."/>
            <person name="Thorn A.M."/>
            <person name="Russell D.H."/>
            <person name="Young R."/>
        </authorList>
    </citation>
    <scope>NUCLEOTIDE SEQUENCE [LARGE SCALE GENOMIC DNA]</scope>
</reference>